<organism evidence="2 3">
    <name type="scientific">Allobranchiibius huperziae</name>
    <dbReference type="NCBI Taxonomy" id="1874116"/>
    <lineage>
        <taxon>Bacteria</taxon>
        <taxon>Bacillati</taxon>
        <taxon>Actinomycetota</taxon>
        <taxon>Actinomycetes</taxon>
        <taxon>Micrococcales</taxon>
        <taxon>Dermacoccaceae</taxon>
        <taxon>Allobranchiibius</taxon>
    </lineage>
</organism>
<reference evidence="2 3" key="1">
    <citation type="submission" date="2020-07" db="EMBL/GenBank/DDBJ databases">
        <title>Sequencing the genomes of 1000 actinobacteria strains.</title>
        <authorList>
            <person name="Klenk H.-P."/>
        </authorList>
    </citation>
    <scope>NUCLEOTIDE SEQUENCE [LARGE SCALE GENOMIC DNA]</scope>
    <source>
        <strain evidence="2 3">DSM 29531</strain>
    </source>
</reference>
<keyword evidence="3" id="KW-1185">Reference proteome</keyword>
<dbReference type="InterPro" id="IPR027372">
    <property type="entry name" value="Phytase-like_dom"/>
</dbReference>
<evidence type="ECO:0000259" key="1">
    <source>
        <dbReference type="Pfam" id="PF13449"/>
    </source>
</evidence>
<accession>A0A853D9H6</accession>
<comment type="caution">
    <text evidence="2">The sequence shown here is derived from an EMBL/GenBank/DDBJ whole genome shotgun (WGS) entry which is preliminary data.</text>
</comment>
<dbReference type="RefSeq" id="WP_218883563.1">
    <property type="nucleotide sequence ID" value="NZ_JACCFW010000001.1"/>
</dbReference>
<evidence type="ECO:0000313" key="2">
    <source>
        <dbReference type="EMBL" id="NYJ74126.1"/>
    </source>
</evidence>
<evidence type="ECO:0000313" key="3">
    <source>
        <dbReference type="Proteomes" id="UP000571817"/>
    </source>
</evidence>
<proteinExistence type="predicted"/>
<feature type="domain" description="Phytase-like" evidence="1">
    <location>
        <begin position="2"/>
        <end position="188"/>
    </location>
</feature>
<dbReference type="AlphaFoldDB" id="A0A853D9H6"/>
<name>A0A853D9H6_9MICO</name>
<dbReference type="Pfam" id="PF13449">
    <property type="entry name" value="Phytase-like"/>
    <property type="match status" value="1"/>
</dbReference>
<dbReference type="Proteomes" id="UP000571817">
    <property type="component" value="Unassembled WGS sequence"/>
</dbReference>
<protein>
    <recommendedName>
        <fullName evidence="1">Phytase-like domain-containing protein</fullName>
    </recommendedName>
</protein>
<sequence length="206" mass="21869">MPVPARLHVPPIGEATPNATLEGLSISPDGATIYAAMEGTLSGDVSSTGDAGYRRILVYTKGRHGYALTRQLGYHVDPGMRISEVAAYGRDGLLVMEAAYEPATGNAIELYAVHTRHARDVSAIGDLGNSPHAVLPKTLVSNVTACPSLGATAKEPQTNPLMDNYEGMTIEARHGRDAQVLLISDDNFSATQTTRLLRLQAALPPH</sequence>
<gene>
    <name evidence="2" type="ORF">HNR15_001089</name>
</gene>
<dbReference type="EMBL" id="JACCFW010000001">
    <property type="protein sequence ID" value="NYJ74126.1"/>
    <property type="molecule type" value="Genomic_DNA"/>
</dbReference>